<keyword evidence="3" id="KW-1185">Reference proteome</keyword>
<dbReference type="Proteomes" id="UP000673691">
    <property type="component" value="Unassembled WGS sequence"/>
</dbReference>
<gene>
    <name evidence="2" type="ORF">BJ554DRAFT_402</name>
</gene>
<reference evidence="2 3" key="1">
    <citation type="journal article" name="Sci. Rep.">
        <title>Genome-scale phylogenetic analyses confirm Olpidium as the closest living zoosporic fungus to the non-flagellated, terrestrial fungi.</title>
        <authorList>
            <person name="Chang Y."/>
            <person name="Rochon D."/>
            <person name="Sekimoto S."/>
            <person name="Wang Y."/>
            <person name="Chovatia M."/>
            <person name="Sandor L."/>
            <person name="Salamov A."/>
            <person name="Grigoriev I.V."/>
            <person name="Stajich J.E."/>
            <person name="Spatafora J.W."/>
        </authorList>
    </citation>
    <scope>NUCLEOTIDE SEQUENCE [LARGE SCALE GENOMIC DNA]</scope>
    <source>
        <strain evidence="2">S191</strain>
    </source>
</reference>
<evidence type="ECO:0000313" key="2">
    <source>
        <dbReference type="EMBL" id="KAG5459224.1"/>
    </source>
</evidence>
<dbReference type="EMBL" id="JAEFCI010007187">
    <property type="protein sequence ID" value="KAG5459224.1"/>
    <property type="molecule type" value="Genomic_DNA"/>
</dbReference>
<organism evidence="2 3">
    <name type="scientific">Olpidium bornovanus</name>
    <dbReference type="NCBI Taxonomy" id="278681"/>
    <lineage>
        <taxon>Eukaryota</taxon>
        <taxon>Fungi</taxon>
        <taxon>Fungi incertae sedis</taxon>
        <taxon>Olpidiomycota</taxon>
        <taxon>Olpidiomycotina</taxon>
        <taxon>Olpidiomycetes</taxon>
        <taxon>Olpidiales</taxon>
        <taxon>Olpidiaceae</taxon>
        <taxon>Olpidium</taxon>
    </lineage>
</organism>
<evidence type="ECO:0000313" key="3">
    <source>
        <dbReference type="Proteomes" id="UP000673691"/>
    </source>
</evidence>
<dbReference type="AlphaFoldDB" id="A0A8H7ZTN1"/>
<evidence type="ECO:0000256" key="1">
    <source>
        <dbReference type="SAM" id="MobiDB-lite"/>
    </source>
</evidence>
<accession>A0A8H7ZTN1</accession>
<feature type="compositionally biased region" description="Acidic residues" evidence="1">
    <location>
        <begin position="33"/>
        <end position="44"/>
    </location>
</feature>
<feature type="compositionally biased region" description="Polar residues" evidence="1">
    <location>
        <begin position="46"/>
        <end position="58"/>
    </location>
</feature>
<comment type="caution">
    <text evidence="2">The sequence shown here is derived from an EMBL/GenBank/DDBJ whole genome shotgun (WGS) entry which is preliminary data.</text>
</comment>
<feature type="region of interest" description="Disordered" evidence="1">
    <location>
        <begin position="32"/>
        <end position="58"/>
    </location>
</feature>
<protein>
    <submittedName>
        <fullName evidence="2">Uncharacterized protein</fullName>
    </submittedName>
</protein>
<name>A0A8H7ZTN1_9FUNG</name>
<sequence>MSIQNLLNPIEEAKATHMELTDKEILAVVQEGENQEEDNAEEEQATTITNAEKLQSLG</sequence>
<proteinExistence type="predicted"/>